<organism evidence="1 2">
    <name type="scientific">Floridaenema flaviceps BLCC-F50</name>
    <dbReference type="NCBI Taxonomy" id="3153642"/>
    <lineage>
        <taxon>Bacteria</taxon>
        <taxon>Bacillati</taxon>
        <taxon>Cyanobacteriota</taxon>
        <taxon>Cyanophyceae</taxon>
        <taxon>Oscillatoriophycideae</taxon>
        <taxon>Aerosakkonematales</taxon>
        <taxon>Aerosakkonemataceae</taxon>
        <taxon>Floridanema</taxon>
        <taxon>Floridanema flaviceps</taxon>
    </lineage>
</organism>
<dbReference type="InterPro" id="IPR013424">
    <property type="entry name" value="Ice-binding_C"/>
</dbReference>
<protein>
    <submittedName>
        <fullName evidence="1">PEP-CTERM sorting domain-containing protein</fullName>
    </submittedName>
</protein>
<proteinExistence type="predicted"/>
<dbReference type="Proteomes" id="UP001576784">
    <property type="component" value="Unassembled WGS sequence"/>
</dbReference>
<dbReference type="RefSeq" id="WP_413266287.1">
    <property type="nucleotide sequence ID" value="NZ_JBHFNR010000207.1"/>
</dbReference>
<dbReference type="NCBIfam" id="TIGR02595">
    <property type="entry name" value="PEP_CTERM"/>
    <property type="match status" value="1"/>
</dbReference>
<evidence type="ECO:0000313" key="1">
    <source>
        <dbReference type="EMBL" id="MFB2896665.1"/>
    </source>
</evidence>
<gene>
    <name evidence="1" type="ORF">ACE1CI_27450</name>
</gene>
<accession>A0ABV4XY43</accession>
<keyword evidence="2" id="KW-1185">Reference proteome</keyword>
<reference evidence="1 2" key="1">
    <citation type="submission" date="2024-09" db="EMBL/GenBank/DDBJ databases">
        <title>Floridaenema gen nov. (Aerosakkonemataceae, Aerosakkonematales ord. nov., Cyanobacteria) from benthic tropical and subtropical fresh waters, with the description of four new species.</title>
        <authorList>
            <person name="Moretto J.A."/>
            <person name="Berthold D.E."/>
            <person name="Lefler F.W."/>
            <person name="Huang I.-S."/>
            <person name="Laughinghouse H. IV."/>
        </authorList>
    </citation>
    <scope>NUCLEOTIDE SEQUENCE [LARGE SCALE GENOMIC DNA]</scope>
    <source>
        <strain evidence="1 2">BLCC-F50</strain>
    </source>
</reference>
<dbReference type="EMBL" id="JBHFNR010000207">
    <property type="protein sequence ID" value="MFB2896665.1"/>
    <property type="molecule type" value="Genomic_DNA"/>
</dbReference>
<comment type="caution">
    <text evidence="1">The sequence shown here is derived from an EMBL/GenBank/DDBJ whole genome shotgun (WGS) entry which is preliminary data.</text>
</comment>
<name>A0ABV4XY43_9CYAN</name>
<evidence type="ECO:0000313" key="2">
    <source>
        <dbReference type="Proteomes" id="UP001576784"/>
    </source>
</evidence>
<sequence>MADARVVRSTFFDLPDTGKWEPISISFTTNKSIQLTLEDFVASWGVAGDVYFDNIRLEAVVPTSKSVPEPSSIVGLLTAMIFSAALLGQKKLGSSKSTP</sequence>